<dbReference type="InterPro" id="IPR003477">
    <property type="entry name" value="PemK-like"/>
</dbReference>
<dbReference type="EC" id="3.1.-.-" evidence="1"/>
<keyword evidence="1" id="KW-0255">Endonuclease</keyword>
<dbReference type="Proteomes" id="UP000241158">
    <property type="component" value="Unassembled WGS sequence"/>
</dbReference>
<dbReference type="GO" id="GO:0006402">
    <property type="term" value="P:mRNA catabolic process"/>
    <property type="evidence" value="ECO:0007669"/>
    <property type="project" value="TreeGrafter"/>
</dbReference>
<dbReference type="Gene3D" id="2.30.30.110">
    <property type="match status" value="1"/>
</dbReference>
<comment type="function">
    <text evidence="1">Toxic component of a type II toxin-antitoxin (TA) system.</text>
</comment>
<comment type="similarity">
    <text evidence="1">Belongs to the PemK/MazF family.</text>
</comment>
<reference evidence="3" key="1">
    <citation type="submission" date="2017-11" db="EMBL/GenBank/DDBJ databases">
        <authorList>
            <person name="Kuznetsova I."/>
            <person name="Sazanova A."/>
            <person name="Chirak E."/>
            <person name="Safronova V."/>
            <person name="Willems A."/>
        </authorList>
    </citation>
    <scope>NUCLEOTIDE SEQUENCE [LARGE SCALE GENOMIC DNA]</scope>
    <source>
        <strain evidence="3">PEPV15</strain>
    </source>
</reference>
<name>A0A2P7APH1_9HYPH</name>
<dbReference type="InterPro" id="IPR011067">
    <property type="entry name" value="Plasmid_toxin/cell-grow_inhib"/>
</dbReference>
<dbReference type="PANTHER" id="PTHR33988">
    <property type="entry name" value="ENDORIBONUCLEASE MAZF-RELATED"/>
    <property type="match status" value="1"/>
</dbReference>
<dbReference type="AlphaFoldDB" id="A0A2P7APH1"/>
<dbReference type="OrthoDB" id="9808744at2"/>
<dbReference type="PANTHER" id="PTHR33988:SF2">
    <property type="entry name" value="ENDORIBONUCLEASE MAZF"/>
    <property type="match status" value="1"/>
</dbReference>
<dbReference type="RefSeq" id="WP_106718520.1">
    <property type="nucleotide sequence ID" value="NZ_JACHXT010000001.1"/>
</dbReference>
<dbReference type="GO" id="GO:0004521">
    <property type="term" value="F:RNA endonuclease activity"/>
    <property type="evidence" value="ECO:0007669"/>
    <property type="project" value="TreeGrafter"/>
</dbReference>
<keyword evidence="3" id="KW-1185">Reference proteome</keyword>
<gene>
    <name evidence="2" type="ORF">CU100_21025</name>
</gene>
<protein>
    <recommendedName>
        <fullName evidence="1">mRNA interferase</fullName>
        <ecNumber evidence="1">3.1.-.-</ecNumber>
    </recommendedName>
</protein>
<keyword evidence="1" id="KW-0378">Hydrolase</keyword>
<dbReference type="EMBL" id="PGGN01000004">
    <property type="protein sequence ID" value="PSH56094.1"/>
    <property type="molecule type" value="Genomic_DNA"/>
</dbReference>
<keyword evidence="1" id="KW-0540">Nuclease</keyword>
<dbReference type="GO" id="GO:0016075">
    <property type="term" value="P:rRNA catabolic process"/>
    <property type="evidence" value="ECO:0007669"/>
    <property type="project" value="TreeGrafter"/>
</dbReference>
<comment type="caution">
    <text evidence="2">The sequence shown here is derived from an EMBL/GenBank/DDBJ whole genome shotgun (WGS) entry which is preliminary data.</text>
</comment>
<evidence type="ECO:0000313" key="3">
    <source>
        <dbReference type="Proteomes" id="UP000241158"/>
    </source>
</evidence>
<dbReference type="GO" id="GO:0003677">
    <property type="term" value="F:DNA binding"/>
    <property type="evidence" value="ECO:0007669"/>
    <property type="project" value="InterPro"/>
</dbReference>
<evidence type="ECO:0000256" key="1">
    <source>
        <dbReference type="PIRNR" id="PIRNR033490"/>
    </source>
</evidence>
<sequence>MVNRGDVWLVYLDPTIGSEIQKIRPCLLISPPEMHDHLRTVIAAPMNTGSRPAGFRVALRFQDKDGLVLLDQIRTIDKQRLVKKLGQVSSATLNTILAKLRMVFE</sequence>
<evidence type="ECO:0000313" key="2">
    <source>
        <dbReference type="EMBL" id="PSH56094.1"/>
    </source>
</evidence>
<proteinExistence type="inferred from homology"/>
<dbReference type="Pfam" id="PF02452">
    <property type="entry name" value="PemK_toxin"/>
    <property type="match status" value="1"/>
</dbReference>
<accession>A0A2P7APH1</accession>
<dbReference type="SUPFAM" id="SSF50118">
    <property type="entry name" value="Cell growth inhibitor/plasmid maintenance toxic component"/>
    <property type="match status" value="1"/>
</dbReference>
<dbReference type="GO" id="GO:0016787">
    <property type="term" value="F:hydrolase activity"/>
    <property type="evidence" value="ECO:0007669"/>
    <property type="project" value="UniProtKB-KW"/>
</dbReference>
<organism evidence="2 3">
    <name type="scientific">Phyllobacterium endophyticum</name>
    <dbReference type="NCBI Taxonomy" id="1149773"/>
    <lineage>
        <taxon>Bacteria</taxon>
        <taxon>Pseudomonadati</taxon>
        <taxon>Pseudomonadota</taxon>
        <taxon>Alphaproteobacteria</taxon>
        <taxon>Hyphomicrobiales</taxon>
        <taxon>Phyllobacteriaceae</taxon>
        <taxon>Phyllobacterium</taxon>
    </lineage>
</organism>
<dbReference type="PIRSF" id="PIRSF033490">
    <property type="entry name" value="MazF"/>
    <property type="match status" value="1"/>
</dbReference>